<name>A0A0D3EUN5_9ORYZ</name>
<organism evidence="2">
    <name type="scientific">Oryza barthii</name>
    <dbReference type="NCBI Taxonomy" id="65489"/>
    <lineage>
        <taxon>Eukaryota</taxon>
        <taxon>Viridiplantae</taxon>
        <taxon>Streptophyta</taxon>
        <taxon>Embryophyta</taxon>
        <taxon>Tracheophyta</taxon>
        <taxon>Spermatophyta</taxon>
        <taxon>Magnoliopsida</taxon>
        <taxon>Liliopsida</taxon>
        <taxon>Poales</taxon>
        <taxon>Poaceae</taxon>
        <taxon>BOP clade</taxon>
        <taxon>Oryzoideae</taxon>
        <taxon>Oryzeae</taxon>
        <taxon>Oryzinae</taxon>
        <taxon>Oryza</taxon>
    </lineage>
</organism>
<evidence type="ECO:0000313" key="3">
    <source>
        <dbReference type="Proteomes" id="UP000026960"/>
    </source>
</evidence>
<dbReference type="HOGENOM" id="CLU_1973887_0_0_1"/>
<accession>A0A0D3EUN5</accession>
<sequence length="127" mass="13718">METKHTLDRSQTSLPVEQPNLRGVVRWVLLREAELHLECRFSRPFPAVSAGVKRRCAAALPGNPMIEEVDAALEAGVLIRVVRSGAAAPDEQHPALQRGQLPPDVSNHVAVGSGAGIPDEQHRPAIQ</sequence>
<evidence type="ECO:0000313" key="2">
    <source>
        <dbReference type="EnsemblPlants" id="OBART01G32790.1"/>
    </source>
</evidence>
<dbReference type="PaxDb" id="65489-OBART01G32790.1"/>
<dbReference type="Proteomes" id="UP000026960">
    <property type="component" value="Chromosome 1"/>
</dbReference>
<dbReference type="AlphaFoldDB" id="A0A0D3EUN5"/>
<reference evidence="2" key="1">
    <citation type="journal article" date="2009" name="Rice">
        <title>De Novo Next Generation Sequencing of Plant Genomes.</title>
        <authorList>
            <person name="Rounsley S."/>
            <person name="Marri P.R."/>
            <person name="Yu Y."/>
            <person name="He R."/>
            <person name="Sisneros N."/>
            <person name="Goicoechea J.L."/>
            <person name="Lee S.J."/>
            <person name="Angelova A."/>
            <person name="Kudrna D."/>
            <person name="Luo M."/>
            <person name="Affourtit J."/>
            <person name="Desany B."/>
            <person name="Knight J."/>
            <person name="Niazi F."/>
            <person name="Egholm M."/>
            <person name="Wing R.A."/>
        </authorList>
    </citation>
    <scope>NUCLEOTIDE SEQUENCE [LARGE SCALE GENOMIC DNA]</scope>
    <source>
        <strain evidence="2">cv. IRGC 105608</strain>
    </source>
</reference>
<reference evidence="2" key="2">
    <citation type="submission" date="2015-03" db="UniProtKB">
        <authorList>
            <consortium name="EnsemblPlants"/>
        </authorList>
    </citation>
    <scope>IDENTIFICATION</scope>
</reference>
<keyword evidence="3" id="KW-1185">Reference proteome</keyword>
<evidence type="ECO:0000256" key="1">
    <source>
        <dbReference type="SAM" id="MobiDB-lite"/>
    </source>
</evidence>
<proteinExistence type="predicted"/>
<feature type="region of interest" description="Disordered" evidence="1">
    <location>
        <begin position="88"/>
        <end position="127"/>
    </location>
</feature>
<protein>
    <submittedName>
        <fullName evidence="2">Uncharacterized protein</fullName>
    </submittedName>
</protein>
<dbReference type="EnsemblPlants" id="OBART01G32790.1">
    <property type="protein sequence ID" value="OBART01G32790.1"/>
    <property type="gene ID" value="OBART01G32790"/>
</dbReference>
<dbReference type="Gramene" id="OBART01G32790.1">
    <property type="protein sequence ID" value="OBART01G32790.1"/>
    <property type="gene ID" value="OBART01G32790"/>
</dbReference>